<comment type="caution">
    <text evidence="12">The sequence shown here is derived from an EMBL/GenBank/DDBJ whole genome shotgun (WGS) entry which is preliminary data.</text>
</comment>
<dbReference type="Gene3D" id="1.10.1370.40">
    <property type="match status" value="1"/>
</dbReference>
<dbReference type="InterPro" id="IPR024079">
    <property type="entry name" value="MetalloPept_cat_dom_sf"/>
</dbReference>
<evidence type="ECO:0000313" key="13">
    <source>
        <dbReference type="Proteomes" id="UP000214610"/>
    </source>
</evidence>
<dbReference type="InterPro" id="IPR001567">
    <property type="entry name" value="Pept_M3A_M3B_dom"/>
</dbReference>
<evidence type="ECO:0000259" key="11">
    <source>
        <dbReference type="Pfam" id="PF19310"/>
    </source>
</evidence>
<dbReference type="InterPro" id="IPR024077">
    <property type="entry name" value="Neurolysin/TOP_dom2"/>
</dbReference>
<dbReference type="GO" id="GO:0006508">
    <property type="term" value="P:proteolysis"/>
    <property type="evidence" value="ECO:0007669"/>
    <property type="project" value="UniProtKB-KW"/>
</dbReference>
<dbReference type="CDD" id="cd06456">
    <property type="entry name" value="M3A_DCP"/>
    <property type="match status" value="1"/>
</dbReference>
<dbReference type="Gene3D" id="1.10.1370.10">
    <property type="entry name" value="Neurolysin, domain 3"/>
    <property type="match status" value="1"/>
</dbReference>
<comment type="similarity">
    <text evidence="1 9">Belongs to the peptidase M3 family.</text>
</comment>
<organism evidence="12 13">
    <name type="scientific">Turicimonas muris</name>
    <dbReference type="NCBI Taxonomy" id="1796652"/>
    <lineage>
        <taxon>Bacteria</taxon>
        <taxon>Pseudomonadati</taxon>
        <taxon>Pseudomonadota</taxon>
        <taxon>Betaproteobacteria</taxon>
        <taxon>Burkholderiales</taxon>
        <taxon>Sutterellaceae</taxon>
        <taxon>Turicimonas</taxon>
    </lineage>
</organism>
<dbReference type="GO" id="GO:0004222">
    <property type="term" value="F:metalloendopeptidase activity"/>
    <property type="evidence" value="ECO:0007669"/>
    <property type="project" value="UniProtKB-EC"/>
</dbReference>
<proteinExistence type="inferred from homology"/>
<evidence type="ECO:0000256" key="3">
    <source>
        <dbReference type="ARBA" id="ARBA00022723"/>
    </source>
</evidence>
<name>A0A227KQ61_9BURK</name>
<keyword evidence="13" id="KW-1185">Reference proteome</keyword>
<dbReference type="InterPro" id="IPR034005">
    <property type="entry name" value="M3A_DCP"/>
</dbReference>
<gene>
    <name evidence="12" type="ORF">ADH67_05510</name>
</gene>
<evidence type="ECO:0000256" key="5">
    <source>
        <dbReference type="ARBA" id="ARBA00022833"/>
    </source>
</evidence>
<keyword evidence="3 9" id="KW-0479">Metal-binding</keyword>
<feature type="domain" description="Oligopeptidase A N-terminal" evidence="11">
    <location>
        <begin position="36"/>
        <end position="156"/>
    </location>
</feature>
<dbReference type="PANTHER" id="PTHR43660">
    <property type="entry name" value="DIPEPTIDYL CARBOXYPEPTIDASE"/>
    <property type="match status" value="1"/>
</dbReference>
<comment type="catalytic activity">
    <reaction evidence="7">
        <text>Hydrolysis of oligopeptides, with broad specificity. Gly or Ala commonly occur as P1 or P1' residues, but more distant residues are also important, as is shown by the fact that Z-Gly-Pro-Gly-|-Gly-Pro-Ala is cleaved, but not Z-(Gly)(5).</text>
        <dbReference type="EC" id="3.4.24.70"/>
    </reaction>
</comment>
<feature type="domain" description="Peptidase M3A/M3B catalytic" evidence="10">
    <location>
        <begin position="230"/>
        <end position="680"/>
    </location>
</feature>
<evidence type="ECO:0000259" key="10">
    <source>
        <dbReference type="Pfam" id="PF01432"/>
    </source>
</evidence>
<evidence type="ECO:0000256" key="4">
    <source>
        <dbReference type="ARBA" id="ARBA00022801"/>
    </source>
</evidence>
<keyword evidence="5 9" id="KW-0862">Zinc</keyword>
<dbReference type="RefSeq" id="WP_066592869.1">
    <property type="nucleotide sequence ID" value="NZ_CAJTBZ010000031.1"/>
</dbReference>
<dbReference type="GeneID" id="78361486"/>
<accession>A0A227KQ61</accession>
<evidence type="ECO:0000256" key="1">
    <source>
        <dbReference type="ARBA" id="ARBA00006040"/>
    </source>
</evidence>
<dbReference type="PANTHER" id="PTHR43660:SF1">
    <property type="entry name" value="DIPEPTIDYL CARBOXYPEPTIDASE"/>
    <property type="match status" value="1"/>
</dbReference>
<reference evidence="13" key="1">
    <citation type="submission" date="2017-05" db="EMBL/GenBank/DDBJ databases">
        <title>Improved OligoMM genomes.</title>
        <authorList>
            <person name="Garzetti D."/>
        </authorList>
    </citation>
    <scope>NUCLEOTIDE SEQUENCE [LARGE SCALE GENOMIC DNA]</scope>
    <source>
        <strain evidence="13">YL45</strain>
    </source>
</reference>
<evidence type="ECO:0000256" key="9">
    <source>
        <dbReference type="RuleBase" id="RU003435"/>
    </source>
</evidence>
<dbReference type="GO" id="GO:0005829">
    <property type="term" value="C:cytosol"/>
    <property type="evidence" value="ECO:0007669"/>
    <property type="project" value="UniProtKB-ARBA"/>
</dbReference>
<dbReference type="Proteomes" id="UP000214610">
    <property type="component" value="Unassembled WGS sequence"/>
</dbReference>
<dbReference type="InterPro" id="IPR045666">
    <property type="entry name" value="OpdA_N"/>
</dbReference>
<dbReference type="GO" id="GO:0046872">
    <property type="term" value="F:metal ion binding"/>
    <property type="evidence" value="ECO:0007669"/>
    <property type="project" value="UniProtKB-UniRule"/>
</dbReference>
<evidence type="ECO:0000313" key="12">
    <source>
        <dbReference type="EMBL" id="OXE49591.1"/>
    </source>
</evidence>
<evidence type="ECO:0000256" key="6">
    <source>
        <dbReference type="ARBA" id="ARBA00023049"/>
    </source>
</evidence>
<protein>
    <recommendedName>
        <fullName evidence="8">oligopeptidase A</fullName>
        <ecNumber evidence="8">3.4.24.70</ecNumber>
    </recommendedName>
</protein>
<evidence type="ECO:0000256" key="7">
    <source>
        <dbReference type="ARBA" id="ARBA00024603"/>
    </source>
</evidence>
<keyword evidence="2 9" id="KW-0645">Protease</keyword>
<dbReference type="FunFam" id="3.40.390.10:FF:000009">
    <property type="entry name" value="Oligopeptidase A"/>
    <property type="match status" value="1"/>
</dbReference>
<keyword evidence="6 9" id="KW-0482">Metalloprotease</keyword>
<dbReference type="SUPFAM" id="SSF55486">
    <property type="entry name" value="Metalloproteases ('zincins'), catalytic domain"/>
    <property type="match status" value="1"/>
</dbReference>
<dbReference type="Gene3D" id="3.40.390.10">
    <property type="entry name" value="Collagenase (Catalytic Domain)"/>
    <property type="match status" value="1"/>
</dbReference>
<evidence type="ECO:0000256" key="8">
    <source>
        <dbReference type="ARBA" id="ARBA00026100"/>
    </source>
</evidence>
<sequence length="684" mass="77886">MTNQKYALLDVVKNKDKLIPFDHLDEESFNPAILELIAKVKETTNGITESKSAPSWNNIIDKLDDAEENLNFGWTIISHLNSVKDTPQLRKIVNELLPSISELYSWLGQNEELYAKYKELRDSDAGKQLNKTRQRILKRQITGFVLSGAELSKEDKTKLSAINEESSQLSQKFSENLLDCTNDFSLYLPEETTQLEGVPESEKQLFKQQAQKEGKEGYKITLHMPNYLPIMQYAADRDLREQLYHAYSTRASEFSPAGKDNAPIIERLLELRSQEAALLGYKNFAEVSLVMKMADSPEEVIKFLRELASKAKPAAKKDMEELLKFAKDDLKLEDPKAWDLTYASERLREKKYSYSDQEVKQYFTEPTVFKGLFGLVEKLFGIQVEETKAPVWAPEVKYFVIKDKAGKEIASFYADLYAREGKRGGAWMNDQRTRREVNGKIQTPIAYLVCNFSAPVGDKPALLTLNDVETLFHEFGHGLHHMLTKQTDLSVSGIADVEWDAVEMPSQFMENFVWNWDIIQSLTSHVETGKPMPKKLFDKIVAAKNFEAGMANVRQIEFALFDMLLHCDYDPTTCTVQELLDAVRKEVAVVFPPKYNRFANSFSHIFAGGYAAGYYSYKWAEVLSADAFSLFEEKGIFNSEVGQKWLTEVLAVGGSRPAKESFKAFRGRDPSPDALLRSYGLLDR</sequence>
<dbReference type="Pfam" id="PF01432">
    <property type="entry name" value="Peptidase_M3"/>
    <property type="match status" value="1"/>
</dbReference>
<dbReference type="AlphaFoldDB" id="A0A227KQ61"/>
<comment type="cofactor">
    <cofactor evidence="9">
        <name>Zn(2+)</name>
        <dbReference type="ChEBI" id="CHEBI:29105"/>
    </cofactor>
    <text evidence="9">Binds 1 zinc ion.</text>
</comment>
<evidence type="ECO:0000256" key="2">
    <source>
        <dbReference type="ARBA" id="ARBA00022670"/>
    </source>
</evidence>
<dbReference type="InterPro" id="IPR045090">
    <property type="entry name" value="Pept_M3A_M3B"/>
</dbReference>
<keyword evidence="4 9" id="KW-0378">Hydrolase</keyword>
<dbReference type="EC" id="3.4.24.70" evidence="8"/>
<dbReference type="Pfam" id="PF19310">
    <property type="entry name" value="TOP_N"/>
    <property type="match status" value="1"/>
</dbReference>
<dbReference type="EMBL" id="NHMP01000003">
    <property type="protein sequence ID" value="OXE49591.1"/>
    <property type="molecule type" value="Genomic_DNA"/>
</dbReference>